<accession>A0A132NJJ4</accession>
<gene>
    <name evidence="2" type="ORF">TR74_04370</name>
</gene>
<keyword evidence="1" id="KW-0812">Transmembrane</keyword>
<comment type="caution">
    <text evidence="2">The sequence shown here is derived from an EMBL/GenBank/DDBJ whole genome shotgun (WGS) entry which is preliminary data.</text>
</comment>
<feature type="transmembrane region" description="Helical" evidence="1">
    <location>
        <begin position="18"/>
        <end position="39"/>
    </location>
</feature>
<dbReference type="EMBL" id="JYIK01000538">
    <property type="protein sequence ID" value="KWX10309.1"/>
    <property type="molecule type" value="Genomic_DNA"/>
</dbReference>
<sequence length="61" mass="6549">MVSTTGEIQRAAARRMRLLVVGLLALVMVLAAAVVWLAATRPDGDAADQGRRPRPGGPRRR</sequence>
<keyword evidence="1" id="KW-1133">Transmembrane helix</keyword>
<keyword evidence="1" id="KW-0472">Membrane</keyword>
<protein>
    <submittedName>
        <fullName evidence="2">Uncharacterized protein</fullName>
    </submittedName>
</protein>
<name>A0A132NJJ4_9ACTN</name>
<organism evidence="2 3">
    <name type="scientific">Carbonactinospora thermoautotrophica</name>
    <dbReference type="NCBI Taxonomy" id="1469144"/>
    <lineage>
        <taxon>Bacteria</taxon>
        <taxon>Bacillati</taxon>
        <taxon>Actinomycetota</taxon>
        <taxon>Actinomycetes</taxon>
        <taxon>Kitasatosporales</taxon>
        <taxon>Carbonactinosporaceae</taxon>
        <taxon>Carbonactinospora</taxon>
    </lineage>
</organism>
<dbReference type="AlphaFoldDB" id="A0A132NJJ4"/>
<proteinExistence type="predicted"/>
<dbReference type="Proteomes" id="UP000070598">
    <property type="component" value="Unassembled WGS sequence"/>
</dbReference>
<evidence type="ECO:0000256" key="1">
    <source>
        <dbReference type="SAM" id="Phobius"/>
    </source>
</evidence>
<evidence type="ECO:0000313" key="3">
    <source>
        <dbReference type="Proteomes" id="UP000070598"/>
    </source>
</evidence>
<evidence type="ECO:0000313" key="2">
    <source>
        <dbReference type="EMBL" id="KWX10309.1"/>
    </source>
</evidence>
<reference evidence="3" key="1">
    <citation type="submission" date="2015-02" db="EMBL/GenBank/DDBJ databases">
        <title>Physiological reanalysis, assessment of diazotrophy, and genome sequences of multiple isolates of Streptomyces thermoautotrophicus.</title>
        <authorList>
            <person name="MacKellar D.C."/>
            <person name="Lieber L."/>
            <person name="Norman J."/>
            <person name="Bolger A."/>
            <person name="Tobin C."/>
            <person name="Murray J.W."/>
            <person name="Friesen M."/>
            <person name="Prell J."/>
        </authorList>
    </citation>
    <scope>NUCLEOTIDE SEQUENCE [LARGE SCALE GENOMIC DNA]</scope>
    <source>
        <strain evidence="3">UBT1</strain>
    </source>
</reference>
<feature type="non-terminal residue" evidence="2">
    <location>
        <position position="61"/>
    </location>
</feature>